<gene>
    <name evidence="2" type="ORF">THAOC_18995</name>
</gene>
<keyword evidence="3" id="KW-1185">Reference proteome</keyword>
<dbReference type="Proteomes" id="UP000266841">
    <property type="component" value="Unassembled WGS sequence"/>
</dbReference>
<dbReference type="AlphaFoldDB" id="K0S3G6"/>
<dbReference type="SUPFAM" id="SSF51126">
    <property type="entry name" value="Pectin lyase-like"/>
    <property type="match status" value="2"/>
</dbReference>
<evidence type="ECO:0000313" key="3">
    <source>
        <dbReference type="Proteomes" id="UP000266841"/>
    </source>
</evidence>
<evidence type="ECO:0000313" key="2">
    <source>
        <dbReference type="EMBL" id="EJK60613.1"/>
    </source>
</evidence>
<dbReference type="InterPro" id="IPR011050">
    <property type="entry name" value="Pectin_lyase_fold/virulence"/>
</dbReference>
<dbReference type="EMBL" id="AGNL01020854">
    <property type="protein sequence ID" value="EJK60613.1"/>
    <property type="molecule type" value="Genomic_DNA"/>
</dbReference>
<feature type="non-terminal residue" evidence="2">
    <location>
        <position position="356"/>
    </location>
</feature>
<dbReference type="Gene3D" id="2.160.20.10">
    <property type="entry name" value="Single-stranded right-handed beta-helix, Pectin lyase-like"/>
    <property type="match status" value="1"/>
</dbReference>
<sequence>MTSVPSSMPSITSSPTAAVCGVTVLQPVILDGSHDCDCTDSPAVVVMGTGVEFNLNSFTVACMAGSQPVIVVDGISNSVRGRLRDQALGGGNGAKGSIVGSQSTQTRIQLRGSGNHTVQDLAICLADARARPVDQVGVQIESSGNTVDSCNIDSPSLSNPLSHPGKQIGIRVNGDMNTLSSNYISVQNDGSRNYGIQSSGDNCLIIGNVISEGYGGILLEWGSCQVLGNAISAQQHAALEVTGGTHTLSGNTITKSNFGIALTSNSGPESVIDNNTISFTEVGIYCEDAIFFLRDITADGIRLLRSSFSSISGNAIQNCGDDAIDLLGSSNVTVVDNTLVNSKYGVWSVNASSLAI</sequence>
<proteinExistence type="predicted"/>
<accession>K0S3G6</accession>
<dbReference type="InterPro" id="IPR012334">
    <property type="entry name" value="Pectin_lyas_fold"/>
</dbReference>
<protein>
    <recommendedName>
        <fullName evidence="1">Right handed beta helix domain-containing protein</fullName>
    </recommendedName>
</protein>
<dbReference type="InterPro" id="IPR006626">
    <property type="entry name" value="PbH1"/>
</dbReference>
<dbReference type="InterPro" id="IPR039448">
    <property type="entry name" value="Beta_helix"/>
</dbReference>
<name>K0S3G6_THAOC</name>
<dbReference type="NCBIfam" id="TIGR03804">
    <property type="entry name" value="para_beta_helix"/>
    <property type="match status" value="1"/>
</dbReference>
<comment type="caution">
    <text evidence="2">The sequence shown here is derived from an EMBL/GenBank/DDBJ whole genome shotgun (WGS) entry which is preliminary data.</text>
</comment>
<evidence type="ECO:0000259" key="1">
    <source>
        <dbReference type="Pfam" id="PF13229"/>
    </source>
</evidence>
<dbReference type="Pfam" id="PF13229">
    <property type="entry name" value="Beta_helix"/>
    <property type="match status" value="1"/>
</dbReference>
<reference evidence="2 3" key="1">
    <citation type="journal article" date="2012" name="Genome Biol.">
        <title>Genome and low-iron response of an oceanic diatom adapted to chronic iron limitation.</title>
        <authorList>
            <person name="Lommer M."/>
            <person name="Specht M."/>
            <person name="Roy A.S."/>
            <person name="Kraemer L."/>
            <person name="Andreson R."/>
            <person name="Gutowska M.A."/>
            <person name="Wolf J."/>
            <person name="Bergner S.V."/>
            <person name="Schilhabel M.B."/>
            <person name="Klostermeier U.C."/>
            <person name="Beiko R.G."/>
            <person name="Rosenstiel P."/>
            <person name="Hippler M."/>
            <person name="Laroche J."/>
        </authorList>
    </citation>
    <scope>NUCLEOTIDE SEQUENCE [LARGE SCALE GENOMIC DNA]</scope>
    <source>
        <strain evidence="2 3">CCMP1005</strain>
    </source>
</reference>
<dbReference type="SMART" id="SM00710">
    <property type="entry name" value="PbH1"/>
    <property type="match status" value="6"/>
</dbReference>
<dbReference type="InterPro" id="IPR022441">
    <property type="entry name" value="Para_beta_helix_rpt-2"/>
</dbReference>
<feature type="domain" description="Right handed beta helix" evidence="1">
    <location>
        <begin position="200"/>
        <end position="353"/>
    </location>
</feature>
<organism evidence="2 3">
    <name type="scientific">Thalassiosira oceanica</name>
    <name type="common">Marine diatom</name>
    <dbReference type="NCBI Taxonomy" id="159749"/>
    <lineage>
        <taxon>Eukaryota</taxon>
        <taxon>Sar</taxon>
        <taxon>Stramenopiles</taxon>
        <taxon>Ochrophyta</taxon>
        <taxon>Bacillariophyta</taxon>
        <taxon>Coscinodiscophyceae</taxon>
        <taxon>Thalassiosirophycidae</taxon>
        <taxon>Thalassiosirales</taxon>
        <taxon>Thalassiosiraceae</taxon>
        <taxon>Thalassiosira</taxon>
    </lineage>
</organism>